<feature type="signal peptide" evidence="1">
    <location>
        <begin position="1"/>
        <end position="23"/>
    </location>
</feature>
<reference evidence="3 4" key="1">
    <citation type="submission" date="2021-06" db="EMBL/GenBank/DDBJ databases">
        <title>Differences between aerobic and microaerobic xylene degrading microbial communities.</title>
        <authorList>
            <person name="Banerjee S."/>
            <person name="Tancsics A."/>
        </authorList>
    </citation>
    <scope>NUCLEOTIDE SEQUENCE [LARGE SCALE GENOMIC DNA]</scope>
    <source>
        <strain evidence="3 4">MAP12</strain>
    </source>
</reference>
<keyword evidence="4" id="KW-1185">Reference proteome</keyword>
<dbReference type="SMART" id="SM00278">
    <property type="entry name" value="HhH1"/>
    <property type="match status" value="2"/>
</dbReference>
<feature type="chain" id="PRO_5045757621" evidence="1">
    <location>
        <begin position="24"/>
        <end position="107"/>
    </location>
</feature>
<keyword evidence="1" id="KW-0732">Signal</keyword>
<dbReference type="Pfam" id="PF12836">
    <property type="entry name" value="HHH_3"/>
    <property type="match status" value="1"/>
</dbReference>
<keyword evidence="3" id="KW-0238">DNA-binding</keyword>
<comment type="caution">
    <text evidence="3">The sequence shown here is derived from an EMBL/GenBank/DDBJ whole genome shotgun (WGS) entry which is preliminary data.</text>
</comment>
<proteinExistence type="predicted"/>
<dbReference type="InterPro" id="IPR003583">
    <property type="entry name" value="Hlx-hairpin-Hlx_DNA-bd_motif"/>
</dbReference>
<evidence type="ECO:0000256" key="1">
    <source>
        <dbReference type="SAM" id="SignalP"/>
    </source>
</evidence>
<dbReference type="RefSeq" id="WP_217681299.1">
    <property type="nucleotide sequence ID" value="NZ_JAHRGL010000019.1"/>
</dbReference>
<sequence length="107" mass="11191">MSKLRTSALLFALLTGFSVAATAAEVPAAQPLAVQAPVVAPVTRVNLNSADAETLARELNGIGEAKARAIVEYREAKGAFTSVDELLEVKGIGAATLEKNRERLSVN</sequence>
<dbReference type="InterPro" id="IPR004509">
    <property type="entry name" value="Competence_ComEA_HhH"/>
</dbReference>
<name>A0ABS6MVL8_9GAMM</name>
<accession>A0ABS6MVL8</accession>
<dbReference type="NCBIfam" id="TIGR00426">
    <property type="entry name" value="competence protein ComEA helix-hairpin-helix repeat region"/>
    <property type="match status" value="1"/>
</dbReference>
<evidence type="ECO:0000313" key="3">
    <source>
        <dbReference type="EMBL" id="MBV2132831.1"/>
    </source>
</evidence>
<evidence type="ECO:0000259" key="2">
    <source>
        <dbReference type="SMART" id="SM00278"/>
    </source>
</evidence>
<dbReference type="Proteomes" id="UP000813068">
    <property type="component" value="Unassembled WGS sequence"/>
</dbReference>
<dbReference type="PANTHER" id="PTHR21180">
    <property type="entry name" value="ENDONUCLEASE/EXONUCLEASE/PHOSPHATASE FAMILY DOMAIN-CONTAINING PROTEIN 1"/>
    <property type="match status" value="1"/>
</dbReference>
<protein>
    <submittedName>
        <fullName evidence="3">ComEA family DNA-binding protein</fullName>
    </submittedName>
</protein>
<dbReference type="GO" id="GO:0003677">
    <property type="term" value="F:DNA binding"/>
    <property type="evidence" value="ECO:0007669"/>
    <property type="project" value="UniProtKB-KW"/>
</dbReference>
<feature type="domain" description="Helix-hairpin-helix DNA-binding motif class 1" evidence="2">
    <location>
        <begin position="84"/>
        <end position="103"/>
    </location>
</feature>
<dbReference type="PANTHER" id="PTHR21180:SF32">
    <property type="entry name" value="ENDONUCLEASE_EXONUCLEASE_PHOSPHATASE FAMILY DOMAIN-CONTAINING PROTEIN 1"/>
    <property type="match status" value="1"/>
</dbReference>
<evidence type="ECO:0000313" key="4">
    <source>
        <dbReference type="Proteomes" id="UP000813068"/>
    </source>
</evidence>
<dbReference type="InterPro" id="IPR051675">
    <property type="entry name" value="Endo/Exo/Phosphatase_dom_1"/>
</dbReference>
<feature type="domain" description="Helix-hairpin-helix DNA-binding motif class 1" evidence="2">
    <location>
        <begin position="54"/>
        <end position="73"/>
    </location>
</feature>
<organism evidence="3 4">
    <name type="scientific">Geopseudomonas aromaticivorans</name>
    <dbReference type="NCBI Taxonomy" id="2849492"/>
    <lineage>
        <taxon>Bacteria</taxon>
        <taxon>Pseudomonadati</taxon>
        <taxon>Pseudomonadota</taxon>
        <taxon>Gammaproteobacteria</taxon>
        <taxon>Pseudomonadales</taxon>
        <taxon>Pseudomonadaceae</taxon>
        <taxon>Geopseudomonas</taxon>
    </lineage>
</organism>
<dbReference type="EMBL" id="JAHRGL010000019">
    <property type="protein sequence ID" value="MBV2132831.1"/>
    <property type="molecule type" value="Genomic_DNA"/>
</dbReference>
<gene>
    <name evidence="3" type="ORF">KRX52_08465</name>
</gene>